<dbReference type="EMBL" id="JAMZIH010000845">
    <property type="protein sequence ID" value="KAJ1678802.1"/>
    <property type="molecule type" value="Genomic_DNA"/>
</dbReference>
<comment type="caution">
    <text evidence="1">The sequence shown here is derived from an EMBL/GenBank/DDBJ whole genome shotgun (WGS) entry which is preliminary data.</text>
</comment>
<name>A0ACC1HQS1_9FUNG</name>
<evidence type="ECO:0000313" key="1">
    <source>
        <dbReference type="EMBL" id="KAJ1678802.1"/>
    </source>
</evidence>
<dbReference type="Proteomes" id="UP001145114">
    <property type="component" value="Unassembled WGS sequence"/>
</dbReference>
<keyword evidence="2" id="KW-1185">Reference proteome</keyword>
<reference evidence="1" key="1">
    <citation type="submission" date="2022-06" db="EMBL/GenBank/DDBJ databases">
        <title>Phylogenomic reconstructions and comparative analyses of Kickxellomycotina fungi.</title>
        <authorList>
            <person name="Reynolds N.K."/>
            <person name="Stajich J.E."/>
            <person name="Barry K."/>
            <person name="Grigoriev I.V."/>
            <person name="Crous P."/>
            <person name="Smith M.E."/>
        </authorList>
    </citation>
    <scope>NUCLEOTIDE SEQUENCE</scope>
    <source>
        <strain evidence="1">RSA 2271</strain>
    </source>
</reference>
<proteinExistence type="predicted"/>
<evidence type="ECO:0000313" key="2">
    <source>
        <dbReference type="Proteomes" id="UP001145114"/>
    </source>
</evidence>
<accession>A0ACC1HQS1</accession>
<gene>
    <name evidence="1" type="ORF">EV182_003329</name>
</gene>
<sequence>MSGEPSSQDTRPTCAPTIASHELDSVWPNDGNKAASNSASNNSNNNNSRGSIVTSTAIDVSEFLPPAADSSAATTSATAHSELPQFPTPLPEPMNNYNIPDDPALTQAKLRLLQSKYPTFANKSLQDVEDLLKYPELFHSYFEGLEDVQKMHLSRAELFAQRRQLAEQNLRHMEELEKLRSTVKEQETLAESLNLAFSQLVHVQAEALRPYMPLAMLGRLKSAAQAAEEESEELITYFLSGSSNVSAAGTPQPSSSELESFVAKFLEVRKKYHRLAALSQAVENAEKNGVLEGAPLFTHD</sequence>
<protein>
    <submittedName>
        <fullName evidence="1">Uncharacterized protein</fullName>
    </submittedName>
</protein>
<organism evidence="1 2">
    <name type="scientific">Spiromyces aspiralis</name>
    <dbReference type="NCBI Taxonomy" id="68401"/>
    <lineage>
        <taxon>Eukaryota</taxon>
        <taxon>Fungi</taxon>
        <taxon>Fungi incertae sedis</taxon>
        <taxon>Zoopagomycota</taxon>
        <taxon>Kickxellomycotina</taxon>
        <taxon>Kickxellomycetes</taxon>
        <taxon>Kickxellales</taxon>
        <taxon>Kickxellaceae</taxon>
        <taxon>Spiromyces</taxon>
    </lineage>
</organism>